<reference evidence="2 3" key="1">
    <citation type="journal article" date="2009" name="Proc. Natl. Acad. Sci. U.S.A.">
        <title>Characterizing a model human gut microbiota composed of members of its two dominant bacterial phyla.</title>
        <authorList>
            <person name="Mahowald M.A."/>
            <person name="Rey F.E."/>
            <person name="Seedorf H."/>
            <person name="Turnbaugh P.J."/>
            <person name="Fulton R.S."/>
            <person name="Wollam A."/>
            <person name="Shah N."/>
            <person name="Wang C."/>
            <person name="Magrini V."/>
            <person name="Wilson R.K."/>
            <person name="Cantarel B.L."/>
            <person name="Coutinho P.M."/>
            <person name="Henrissat B."/>
            <person name="Crock L.W."/>
            <person name="Russell A."/>
            <person name="Verberkmoes N.C."/>
            <person name="Hettich R.L."/>
            <person name="Gordon J.I."/>
        </authorList>
    </citation>
    <scope>NUCLEOTIDE SEQUENCE [LARGE SCALE GENOMIC DNA]</scope>
    <source>
        <strain evidence="3">ATCC 33656 / DSM 3377 / JCM 17463 / KCTC 5835 / LMG 30912 / VPI 0990</strain>
    </source>
</reference>
<feature type="transmembrane region" description="Helical" evidence="1">
    <location>
        <begin position="70"/>
        <end position="87"/>
    </location>
</feature>
<protein>
    <submittedName>
        <fullName evidence="2">Uncharacterized protein</fullName>
    </submittedName>
</protein>
<dbReference type="InterPro" id="IPR046555">
    <property type="entry name" value="DUF6709"/>
</dbReference>
<dbReference type="Pfam" id="PF20456">
    <property type="entry name" value="DUF6709"/>
    <property type="match status" value="1"/>
</dbReference>
<proteinExistence type="predicted"/>
<dbReference type="EMBL" id="CP001107">
    <property type="protein sequence ID" value="ACR75115.1"/>
    <property type="molecule type" value="Genomic_DNA"/>
</dbReference>
<gene>
    <name evidence="2" type="ordered locus">EUBREC_1355</name>
</gene>
<evidence type="ECO:0000313" key="2">
    <source>
        <dbReference type="EMBL" id="ACR75115.1"/>
    </source>
</evidence>
<feature type="transmembrane region" description="Helical" evidence="1">
    <location>
        <begin position="219"/>
        <end position="241"/>
    </location>
</feature>
<name>C4Z898_AGARV</name>
<keyword evidence="1" id="KW-1133">Transmembrane helix</keyword>
<accession>C4Z898</accession>
<evidence type="ECO:0000256" key="1">
    <source>
        <dbReference type="SAM" id="Phobius"/>
    </source>
</evidence>
<dbReference type="HOGENOM" id="CLU_760282_0_0_9"/>
<organism evidence="2 3">
    <name type="scientific">Agathobacter rectalis (strain ATCC 33656 / DSM 3377 / JCM 17463 / KCTC 5835 / VPI 0990)</name>
    <name type="common">Eubacterium rectale</name>
    <dbReference type="NCBI Taxonomy" id="515619"/>
    <lineage>
        <taxon>Bacteria</taxon>
        <taxon>Bacillati</taxon>
        <taxon>Bacillota</taxon>
        <taxon>Clostridia</taxon>
        <taxon>Lachnospirales</taxon>
        <taxon>Lachnospiraceae</taxon>
        <taxon>Agathobacter</taxon>
    </lineage>
</organism>
<dbReference type="PaxDb" id="515619-EUBREC_1355"/>
<keyword evidence="1" id="KW-0812">Transmembrane</keyword>
<dbReference type="KEGG" id="ere:EUBREC_1355"/>
<evidence type="ECO:0000313" key="3">
    <source>
        <dbReference type="Proteomes" id="UP000001477"/>
    </source>
</evidence>
<sequence>MNMSYTRAKLVYASIITSFRVSIYSNYIITIKCLKIKVDIRHKNHYTKHMIDNYEHYITKNIKAFYKRRLFSPIVYIILLTVLWFAFSLGDILSPIHIDDSVSFEAAYKDSDRYVKTTLKKLYFTGYTMKDGNDIKGYYYYCMRDKHCSIVLLAPSTCEEGLPSIDKLTVVGKIVKGKGTYTQFVNKLSKDLSWDSKGLSDTITGYYLNEPEYHLKTTIFMFVFYFGTLIYAVISLIFYILCIRFPVLAPACQNLVVFGNPHKLLAEAEEELATLPQLATEDMFITEHYFIMTSPYGNAIVPIKEILWIYKYSTLHKILWYHFSISYTLHISANKHLYIHCPKNTKSDIDGIIDYLAEANHDILVGFSEENRLKVQAVQGKPLHIERLLAWKKK</sequence>
<dbReference type="Proteomes" id="UP000001477">
    <property type="component" value="Chromosome"/>
</dbReference>
<dbReference type="STRING" id="515619.EUBREC_1355"/>
<keyword evidence="1" id="KW-0472">Membrane</keyword>
<dbReference type="AlphaFoldDB" id="C4Z898"/>